<dbReference type="GO" id="GO:0009403">
    <property type="term" value="P:toxin biosynthetic process"/>
    <property type="evidence" value="ECO:0007669"/>
    <property type="project" value="UniProtKB-ARBA"/>
</dbReference>
<dbReference type="PROSITE" id="PS50075">
    <property type="entry name" value="CARRIER"/>
    <property type="match status" value="2"/>
</dbReference>
<comment type="cofactor">
    <cofactor evidence="1">
        <name>pantetheine 4'-phosphate</name>
        <dbReference type="ChEBI" id="CHEBI:47942"/>
    </cofactor>
</comment>
<dbReference type="InterPro" id="IPR009081">
    <property type="entry name" value="PP-bd_ACP"/>
</dbReference>
<feature type="domain" description="Carrier" evidence="6">
    <location>
        <begin position="1899"/>
        <end position="1974"/>
    </location>
</feature>
<evidence type="ECO:0000256" key="3">
    <source>
        <dbReference type="ARBA" id="ARBA00022553"/>
    </source>
</evidence>
<dbReference type="CDD" id="cd12117">
    <property type="entry name" value="A_NRPS_Srf_like"/>
    <property type="match status" value="1"/>
</dbReference>
<dbReference type="SUPFAM" id="SSF53335">
    <property type="entry name" value="S-adenosyl-L-methionine-dependent methyltransferases"/>
    <property type="match status" value="1"/>
</dbReference>
<dbReference type="Gene3D" id="1.10.1200.10">
    <property type="entry name" value="ACP-like"/>
    <property type="match status" value="1"/>
</dbReference>
<dbReference type="InterPro" id="IPR010071">
    <property type="entry name" value="AA_adenyl_dom"/>
</dbReference>
<dbReference type="InterPro" id="IPR036736">
    <property type="entry name" value="ACP-like_sf"/>
</dbReference>
<dbReference type="Gene3D" id="3.30.559.30">
    <property type="entry name" value="Nonribosomal peptide synthetase, condensation domain"/>
    <property type="match status" value="2"/>
</dbReference>
<dbReference type="Gene3D" id="3.40.50.150">
    <property type="entry name" value="Vaccinia Virus protein VP39"/>
    <property type="match status" value="1"/>
</dbReference>
<keyword evidence="4" id="KW-0677">Repeat</keyword>
<evidence type="ECO:0000256" key="4">
    <source>
        <dbReference type="ARBA" id="ARBA00022737"/>
    </source>
</evidence>
<dbReference type="Pfam" id="PF00668">
    <property type="entry name" value="Condensation"/>
    <property type="match status" value="2"/>
</dbReference>
<dbReference type="PROSITE" id="PS00455">
    <property type="entry name" value="AMP_BINDING"/>
    <property type="match status" value="1"/>
</dbReference>
<feature type="region of interest" description="Disordered" evidence="5">
    <location>
        <begin position="209"/>
        <end position="228"/>
    </location>
</feature>
<dbReference type="SUPFAM" id="SSF47336">
    <property type="entry name" value="ACP-like"/>
    <property type="match status" value="2"/>
</dbReference>
<evidence type="ECO:0000256" key="2">
    <source>
        <dbReference type="ARBA" id="ARBA00022450"/>
    </source>
</evidence>
<keyword evidence="2" id="KW-0596">Phosphopantetheine</keyword>
<keyword evidence="3" id="KW-0597">Phosphoprotein</keyword>
<proteinExistence type="predicted"/>
<evidence type="ECO:0000256" key="1">
    <source>
        <dbReference type="ARBA" id="ARBA00001957"/>
    </source>
</evidence>
<dbReference type="PANTHER" id="PTHR45527:SF1">
    <property type="entry name" value="FATTY ACID SYNTHASE"/>
    <property type="match status" value="1"/>
</dbReference>
<dbReference type="Pfam" id="PF00501">
    <property type="entry name" value="AMP-binding"/>
    <property type="match status" value="1"/>
</dbReference>
<dbReference type="Pfam" id="PF00550">
    <property type="entry name" value="PP-binding"/>
    <property type="match status" value="2"/>
</dbReference>
<dbReference type="SMART" id="SM00823">
    <property type="entry name" value="PKS_PP"/>
    <property type="match status" value="2"/>
</dbReference>
<dbReference type="Gene3D" id="3.30.300.30">
    <property type="match status" value="2"/>
</dbReference>
<dbReference type="RefSeq" id="WP_060038856.1">
    <property type="nucleotide sequence ID" value="NZ_LPAD01000034.1"/>
</dbReference>
<dbReference type="SUPFAM" id="SSF56801">
    <property type="entry name" value="Acetyl-CoA synthetase-like"/>
    <property type="match status" value="1"/>
</dbReference>
<dbReference type="Gene3D" id="3.40.50.1820">
    <property type="entry name" value="alpha/beta hydrolase"/>
    <property type="match status" value="1"/>
</dbReference>
<gene>
    <name evidence="7" type="ORF">WJ68_05655</name>
</gene>
<evidence type="ECO:0000259" key="6">
    <source>
        <dbReference type="PROSITE" id="PS50075"/>
    </source>
</evidence>
<dbReference type="Proteomes" id="UP000057910">
    <property type="component" value="Unassembled WGS sequence"/>
</dbReference>
<name>A0ABD4E8A5_9BURK</name>
<dbReference type="PROSITE" id="PS00012">
    <property type="entry name" value="PHOSPHOPANTETHEINE"/>
    <property type="match status" value="1"/>
</dbReference>
<evidence type="ECO:0000313" key="7">
    <source>
        <dbReference type="EMBL" id="KVN88986.1"/>
    </source>
</evidence>
<comment type="caution">
    <text evidence="7">The sequence shown here is derived from an EMBL/GenBank/DDBJ whole genome shotgun (WGS) entry which is preliminary data.</text>
</comment>
<dbReference type="Pfam" id="PF08242">
    <property type="entry name" value="Methyltransf_12"/>
    <property type="match status" value="1"/>
</dbReference>
<sequence>MSATVSPALGAADIQEIGPPTLQQQGMLMASLVRPDAFVDQFILRLAGTVDLSALRQALEWVVARHDSLRTCFVWRNQALPRRIVLRRATPSWFVEPAPDAGGRDVETFAAVARHRAFDLRAAPLLKAGLVPAVDGEYDLVLTIHHLVSDGWSMSIVLTEMMAALAAFASDRTPALPPAPSFRIQLERASRLDRHEAAAFWRSRLAGIAGPTPLGSPEPGKPRDLRDETDPVNVEEQLDAATSDAFLLQCRKHRVSPASVCLALWGILLSCCGGTEDVLFGATVAGRAQRGLERLVGPLMTSLPVRLKLAAHPDAWHAARTVMAWLLDAQPFEGAGGGEIHDWSGLPAGLPLYDSLVVFQNYPLDETALAATGWKVDVERSRFFSGHVGHALTLLIIPQRQWRLSLTGDGRRVDARAAQRFLRLYLALLRAVVAAPEASVTALRAALHGRERPTVLTVPAGTSTPPATSPADPTDLARAVAAIFGQVLGIPDYGPHDNLFDHGGHSLVALRVQSRLRDAFGQDVPLDWLFAAPTPSTLAARLDPERLDALPPAPVSQAWPPGNSRPASFPQRRLWFLSRLAPDDCAYVLPAGYRFDHRVDAHALHVALTELVARHEILRTRLQEIDGEPVQIVDPAVPVALPEIDLAPHGDRAQHCMAEHVRAMAAQPFDLSATPLWRMALFHLPGSTSVLAVAIHHIVCDGWSRRVFGTELERLYRARRDGQAASLPPLPLQYGDFAAWQRSYIVPRNTCAALDYWHRQLDGSEAVSLDPAPARVAGSHSQRLDIPVACVRPAQRHGTTLFAAMLAAYATLLCRWAGVSDVLIGTPVANRRWTDAESLIGFFVNMLAIRVRQRPETTIAALLDQVRRAMLEALHHQDVPFEAVVENLRPERQHDRNPLFNVVFALHQADDTRAQNANLGMLDFQTESARFDLELHVWLRGETLHCQAFCRGDFMQSETLRNFLDHYRLTLTALAGEPDTLVSDIPSLTDAEQALIEQWNRTDRAMPSDDTLQRRFHAIAERFPLATALVFGDRNTTYRELDRQSERVAAALTSLGVTTEDRVGLGMAPSDARIVCMLGILKAGAAYVPLAAHAPAEYRARLIMEAGVRIVVTDEDDANWTLPDHVRRVTAGALVNSIPWRPLPAARCRATGETLAYILYTSGSTGQPKGVAIPHRAVLRLACNSGFAEIGTQSTVLAHSLLSFDASTFEIWAPLLNGGRVAIMPDHRFTGRELAETVARHDISHLWLSAALFSLIVNEEPRAFAGVRHVLTGGDVVPPARCAQLLNLFPDCRISNGYGPTETTTFATVADVTTDDLQSGRVPIGRGIGNTTVHVLDAGLRPVPIGVAGELHIGGLGVARGYTGQPAATAARFLPSPFASRPGERIYRTGDRVRWRHDGQLEFLGRQDDQVKIRGFRIEPGEIAASLARAPEVADAVVTALPYAADDASRERRLVAYVVARPEPRTDHGSSASRHVDTWRELYQDIYATRAQRPRFHTVGWNSSLTGQPFPDAEMAQWVAHTVRRIRALRGRRILEIGCGTGLLLFRLAPTAQCYVGRDFSPAALAHIDAHLPPPLRERVHLAEAAADDVSGLAPASFDTVILNSVVQYFPSVDYLLTVLDRAISLTAPGGAVFLGDLRHLGLLEDFHHAVLQAQRIAPTPERLRRAVQAERELAIDPGLPSALAAADPRIARVEIRLRTTRADNELTRYRYDAILHIGPTPPAETAAARWLDWSDGGLAAVSAALAARPDHLGVLGIPHRSLVQHHLQPDALTPRALLRHAWAHGYRLATAWADGGSGGRFDAMLSRDGLAGTPALPIEQPPSRVPAWPALANDPGAADLQQRLAPLLRRHLAECLPEHMMPGAFVFLERLPRTANGKIDRRALPAPEFAPAASTWLAPRSSTERQLAGLWQEVLGCRRVSLNDNFFALGGHSLLALRLIARIRDALAANLSLRDFFASPTLADMARLVETRPASEHVTLVVTPRRRIRRDRLSS</sequence>
<dbReference type="InterPro" id="IPR013217">
    <property type="entry name" value="Methyltransf_12"/>
</dbReference>
<dbReference type="PANTHER" id="PTHR45527">
    <property type="entry name" value="NONRIBOSOMAL PEPTIDE SYNTHETASE"/>
    <property type="match status" value="1"/>
</dbReference>
<dbReference type="SUPFAM" id="SSF52777">
    <property type="entry name" value="CoA-dependent acyltransferases"/>
    <property type="match status" value="4"/>
</dbReference>
<dbReference type="FunFam" id="1.10.1200.10:FF:000016">
    <property type="entry name" value="Non-ribosomal peptide synthase"/>
    <property type="match status" value="1"/>
</dbReference>
<evidence type="ECO:0000313" key="8">
    <source>
        <dbReference type="Proteomes" id="UP000057910"/>
    </source>
</evidence>
<dbReference type="EMBL" id="LPAD01000034">
    <property type="protein sequence ID" value="KVN88986.1"/>
    <property type="molecule type" value="Genomic_DNA"/>
</dbReference>
<dbReference type="Gene3D" id="3.40.50.980">
    <property type="match status" value="2"/>
</dbReference>
<protein>
    <recommendedName>
        <fullName evidence="6">Carrier domain-containing protein</fullName>
    </recommendedName>
</protein>
<dbReference type="NCBIfam" id="TIGR01733">
    <property type="entry name" value="AA-adenyl-dom"/>
    <property type="match status" value="1"/>
</dbReference>
<evidence type="ECO:0000256" key="5">
    <source>
        <dbReference type="SAM" id="MobiDB-lite"/>
    </source>
</evidence>
<dbReference type="InterPro" id="IPR045851">
    <property type="entry name" value="AMP-bd_C_sf"/>
</dbReference>
<dbReference type="GO" id="GO:0072330">
    <property type="term" value="P:monocarboxylic acid biosynthetic process"/>
    <property type="evidence" value="ECO:0007669"/>
    <property type="project" value="UniProtKB-ARBA"/>
</dbReference>
<feature type="domain" description="Carrier" evidence="6">
    <location>
        <begin position="471"/>
        <end position="546"/>
    </location>
</feature>
<dbReference type="InterPro" id="IPR020806">
    <property type="entry name" value="PKS_PP-bd"/>
</dbReference>
<reference evidence="7 8" key="1">
    <citation type="submission" date="2015-11" db="EMBL/GenBank/DDBJ databases">
        <title>Expanding the genomic diversity of Burkholderia species for the development of highly accurate diagnostics.</title>
        <authorList>
            <person name="Sahl J."/>
            <person name="Keim P."/>
            <person name="Wagner D."/>
        </authorList>
    </citation>
    <scope>NUCLEOTIDE SEQUENCE [LARGE SCALE GENOMIC DNA]</scope>
    <source>
        <strain evidence="7 8">MSMB1585WGS</strain>
    </source>
</reference>
<organism evidence="7 8">
    <name type="scientific">Burkholderia ubonensis</name>
    <dbReference type="NCBI Taxonomy" id="101571"/>
    <lineage>
        <taxon>Bacteria</taxon>
        <taxon>Pseudomonadati</taxon>
        <taxon>Pseudomonadota</taxon>
        <taxon>Betaproteobacteria</taxon>
        <taxon>Burkholderiales</taxon>
        <taxon>Burkholderiaceae</taxon>
        <taxon>Burkholderia</taxon>
        <taxon>Burkholderia cepacia complex</taxon>
    </lineage>
</organism>
<dbReference type="Gene3D" id="3.30.559.10">
    <property type="entry name" value="Chloramphenicol acetyltransferase-like domain"/>
    <property type="match status" value="2"/>
</dbReference>
<dbReference type="InterPro" id="IPR029063">
    <property type="entry name" value="SAM-dependent_MTases_sf"/>
</dbReference>
<dbReference type="Gene3D" id="2.30.38.10">
    <property type="entry name" value="Luciferase, Domain 3"/>
    <property type="match status" value="1"/>
</dbReference>
<accession>A0ABD4E8A5</accession>
<dbReference type="FunFam" id="2.30.38.10:FF:000001">
    <property type="entry name" value="Non-ribosomal peptide synthetase PvdI"/>
    <property type="match status" value="1"/>
</dbReference>
<dbReference type="InterPro" id="IPR000873">
    <property type="entry name" value="AMP-dep_synth/lig_dom"/>
</dbReference>
<dbReference type="InterPro" id="IPR001242">
    <property type="entry name" value="Condensation_dom"/>
</dbReference>
<dbReference type="CDD" id="cd19531">
    <property type="entry name" value="LCL_NRPS-like"/>
    <property type="match status" value="1"/>
</dbReference>
<dbReference type="InterPro" id="IPR006162">
    <property type="entry name" value="Ppantetheine_attach_site"/>
</dbReference>
<dbReference type="InterPro" id="IPR029058">
    <property type="entry name" value="AB_hydrolase_fold"/>
</dbReference>
<dbReference type="InterPro" id="IPR020845">
    <property type="entry name" value="AMP-binding_CS"/>
</dbReference>
<dbReference type="InterPro" id="IPR023213">
    <property type="entry name" value="CAT-like_dom_sf"/>
</dbReference>
<dbReference type="CDD" id="cd02440">
    <property type="entry name" value="AdoMet_MTases"/>
    <property type="match status" value="1"/>
</dbReference>